<evidence type="ECO:0000313" key="2">
    <source>
        <dbReference type="EMBL" id="MBC3808425.1"/>
    </source>
</evidence>
<feature type="transmembrane region" description="Helical" evidence="1">
    <location>
        <begin position="21"/>
        <end position="46"/>
    </location>
</feature>
<sequence>MHQKKSLSTRKTNNKRLSNQTWVKGLLASVIGLTLTAGAGSAFGFYQEYDRPTERSKWRADWYDEGSGQNVKKKEKNGGRLSAEFRRQMLSSADKERAKWGRMIPGIEKMGTEFSQIERNAIGGLSIDMNAAAAGTTWVNMGPTKADVAKNGGTSLAKTDAGRPTGIVFDPANTNIIYASFAGGGLWKTINGGTNWTPLTENLGTLSVGALAMDPNSSSTIYLGLGDAFDGTGIGMVKSTDGGATWSAPVFLGTSTVINAIQVAPTNSAIVMVATNKGLFRSTNSGASFTQVTLPTAQTAVPYIWTMVWTGGTNFAISLEANPGVASGTSDGQVMTTTNNGATWTKATGFTATAGIGRSSLGVAASNRNILYAMAAVPNATSASDLAGILKSTNGGTTWTTVGAPSKRYTKTNTESSTLGTLLNGQGWYNHMVQVDPTNPSIAYFGGALALVKTSDGGSTYTQKSNWLAQFSLPYVHADFHTSAMQGSTLIVGTDGGLFKSTDGGTTFTDALNLGLTTHLIYSVGSSPANVNAMIGGFQDNGTRVRSGATTTFNQYIGGDGFGSAIHRTNASIMLGSLYYSRIYKSTNGGLTFTSASTGITESNNSSTAPFNTGIVSWEGAANADTVFTWSNLKVYKSTNYAGSWTALGTTGLPTTAFAIRGVGVAASNVNVLGVVGSGGRVFLTNNGGTSWTTPAALPNNGSSLSKINFDPTNPNTIYVSSVAADSTKTHAWRSTDFGASWTAIDNGLPAGAPVNILKVDPGSNTTLYAGTHLGVYRSLDSGTTWARFGSGMPLVNVDDIYISPTSTLVRAASFGRGFWQLNP</sequence>
<keyword evidence="3" id="KW-1185">Reference proteome</keyword>
<keyword evidence="1" id="KW-0472">Membrane</keyword>
<dbReference type="PANTHER" id="PTHR43739">
    <property type="entry name" value="XYLOGLUCANASE (EUROFUNG)"/>
    <property type="match status" value="1"/>
</dbReference>
<dbReference type="Proteomes" id="UP000648257">
    <property type="component" value="Unassembled WGS sequence"/>
</dbReference>
<keyword evidence="1" id="KW-0812">Transmembrane</keyword>
<dbReference type="EMBL" id="JACOFW010000016">
    <property type="protein sequence ID" value="MBC3808425.1"/>
    <property type="molecule type" value="Genomic_DNA"/>
</dbReference>
<dbReference type="InterPro" id="IPR052025">
    <property type="entry name" value="Xyloglucanase_GH74"/>
</dbReference>
<proteinExistence type="predicted"/>
<dbReference type="RefSeq" id="WP_186923502.1">
    <property type="nucleotide sequence ID" value="NZ_JACOFW010000016.1"/>
</dbReference>
<protein>
    <recommendedName>
        <fullName evidence="4">Glycosyl hydrolase</fullName>
    </recommendedName>
</protein>
<evidence type="ECO:0008006" key="4">
    <source>
        <dbReference type="Google" id="ProtNLM"/>
    </source>
</evidence>
<organism evidence="2 3">
    <name type="scientific">Undibacterium seohonense</name>
    <dbReference type="NCBI Taxonomy" id="1344950"/>
    <lineage>
        <taxon>Bacteria</taxon>
        <taxon>Pseudomonadati</taxon>
        <taxon>Pseudomonadota</taxon>
        <taxon>Betaproteobacteria</taxon>
        <taxon>Burkholderiales</taxon>
        <taxon>Oxalobacteraceae</taxon>
        <taxon>Undibacterium</taxon>
    </lineage>
</organism>
<gene>
    <name evidence="2" type="ORF">H8K52_13855</name>
</gene>
<dbReference type="CDD" id="cd15482">
    <property type="entry name" value="Sialidase_non-viral"/>
    <property type="match status" value="2"/>
</dbReference>
<dbReference type="SUPFAM" id="SSF110296">
    <property type="entry name" value="Oligoxyloglucan reducing end-specific cellobiohydrolase"/>
    <property type="match status" value="2"/>
</dbReference>
<dbReference type="PANTHER" id="PTHR43739:SF5">
    <property type="entry name" value="EXO-ALPHA-SIALIDASE"/>
    <property type="match status" value="1"/>
</dbReference>
<evidence type="ECO:0000313" key="3">
    <source>
        <dbReference type="Proteomes" id="UP000648257"/>
    </source>
</evidence>
<name>A0ABR6X6H6_9BURK</name>
<reference evidence="2 3" key="1">
    <citation type="submission" date="2020-08" db="EMBL/GenBank/DDBJ databases">
        <title>Novel species isolated from subtropical streams in China.</title>
        <authorList>
            <person name="Lu H."/>
        </authorList>
    </citation>
    <scope>NUCLEOTIDE SEQUENCE [LARGE SCALE GENOMIC DNA]</scope>
    <source>
        <strain evidence="2 3">KACC 16656</strain>
    </source>
</reference>
<accession>A0ABR6X6H6</accession>
<dbReference type="InterPro" id="IPR015943">
    <property type="entry name" value="WD40/YVTN_repeat-like_dom_sf"/>
</dbReference>
<comment type="caution">
    <text evidence="2">The sequence shown here is derived from an EMBL/GenBank/DDBJ whole genome shotgun (WGS) entry which is preliminary data.</text>
</comment>
<evidence type="ECO:0000256" key="1">
    <source>
        <dbReference type="SAM" id="Phobius"/>
    </source>
</evidence>
<keyword evidence="1" id="KW-1133">Transmembrane helix</keyword>
<dbReference type="Gene3D" id="2.130.10.10">
    <property type="entry name" value="YVTN repeat-like/Quinoprotein amine dehydrogenase"/>
    <property type="match status" value="4"/>
</dbReference>